<dbReference type="Proteomes" id="UP000839523">
    <property type="component" value="Unassembled WGS sequence"/>
</dbReference>
<comment type="subcellular location">
    <subcellularLocation>
        <location evidence="7">Cytoplasm</location>
    </subcellularLocation>
</comment>
<dbReference type="InterPro" id="IPR023797">
    <property type="entry name" value="RNA3'_phos_cyclase_dom"/>
</dbReference>
<evidence type="ECO:0000256" key="2">
    <source>
        <dbReference type="ARBA" id="ARBA00022490"/>
    </source>
</evidence>
<accession>A0A265BA79</accession>
<dbReference type="InterPro" id="IPR000228">
    <property type="entry name" value="RNA3'_term_phos_cyc"/>
</dbReference>
<keyword evidence="4 7" id="KW-0547">Nucleotide-binding</keyword>
<dbReference type="GO" id="GO:0005737">
    <property type="term" value="C:cytoplasm"/>
    <property type="evidence" value="ECO:0007669"/>
    <property type="project" value="UniProtKB-SubCell"/>
</dbReference>
<dbReference type="InterPro" id="IPR036553">
    <property type="entry name" value="RPTC_insert"/>
</dbReference>
<dbReference type="Gene3D" id="3.30.360.20">
    <property type="entry name" value="RNA 3'-terminal phosphate cyclase, insert domain"/>
    <property type="match status" value="1"/>
</dbReference>
<keyword evidence="3 7" id="KW-0436">Ligase</keyword>
<dbReference type="PIRSF" id="PIRSF005378">
    <property type="entry name" value="RNA3'_term_phos_cycl_euk"/>
    <property type="match status" value="1"/>
</dbReference>
<dbReference type="EMBL" id="AAHMQS010000002">
    <property type="protein sequence ID" value="EBX9255797.1"/>
    <property type="molecule type" value="Genomic_DNA"/>
</dbReference>
<sequence length="353" mass="37050">MARIIALDGAQGEGGGQILRSALSLSMITGQPFEMSGIRAGRAKPGLLRQHLTAVRAATEICGAQVNGDELGSQQLRFTPGPIRGGEYRFAIGSAGSCMLVLQTVLPALWFADGSSRVEVHGGTHNQAAPSADFICRVWEPLLARMGISQRTTLIKHGFYPAGGGAAATVVEPATSLRGLTLISRGETLRTTAEALLAAVPYHVGEREVATLEAHFPQAEKNVVALEAHFPQAEKNVVALEGGCGPGNALSLMIQSEQLTELFAAFGVKGTSAEAVANQVAHEARRYLASPAAVGEHLADQLILPLALAGEGAFTVARASAHLLTNIVVVERFLPVRFSCEATESGYLVRVSD</sequence>
<dbReference type="SUPFAM" id="SSF55205">
    <property type="entry name" value="EPT/RTPC-like"/>
    <property type="match status" value="2"/>
</dbReference>
<keyword evidence="5 7" id="KW-0067">ATP-binding</keyword>
<reference evidence="15 16" key="4">
    <citation type="submission" date="2019-08" db="EMBL/GenBank/DDBJ databases">
        <title>Inflammatory infection and transmission of beta-lactam resistance in a mouse model of ampicillin-induced microbiota.</title>
        <authorList>
            <person name="Laskey A."/>
            <person name="Ottenbrite M."/>
            <person name="Devenish J."/>
            <person name="Kang M."/>
            <person name="Savic M."/>
            <person name="Nadin Davis S."/>
            <person name="Chmara J."/>
            <person name="Lin M."/>
            <person name="Robertson J."/>
            <person name="Bessonov K."/>
            <person name="Nash J."/>
            <person name="Scott A."/>
            <person name="Topp E."/>
            <person name="Gurnik S."/>
            <person name="Liu K."/>
            <person name="Guan J."/>
        </authorList>
    </citation>
    <scope>NUCLEOTIDE SEQUENCE [LARGE SCALE GENOMIC DNA]</scope>
    <source>
        <strain evidence="15 16">SL-312</strain>
    </source>
</reference>
<dbReference type="EMBL" id="RUBA01000007">
    <property type="protein sequence ID" value="MKI13720.1"/>
    <property type="molecule type" value="Genomic_DNA"/>
</dbReference>
<gene>
    <name evidence="7" type="primary">rtcA</name>
    <name evidence="14" type="ORF">D6R61_08360</name>
    <name evidence="11" type="ORF">DT169_04255</name>
    <name evidence="15" type="ORF">FYA03_01655</name>
    <name evidence="13" type="ORF">G4C79_000831</name>
    <name evidence="12" type="ORF">GDN63_06500</name>
</gene>
<keyword evidence="2 7" id="KW-0963">Cytoplasm</keyword>
<dbReference type="InterPro" id="IPR013791">
    <property type="entry name" value="RNA3'-term_phos_cycl_insert"/>
</dbReference>
<dbReference type="PANTHER" id="PTHR11096">
    <property type="entry name" value="RNA 3' TERMINAL PHOSPHATE CYCLASE"/>
    <property type="match status" value="1"/>
</dbReference>
<evidence type="ECO:0000259" key="10">
    <source>
        <dbReference type="Pfam" id="PF05189"/>
    </source>
</evidence>
<evidence type="ECO:0000256" key="8">
    <source>
        <dbReference type="NCBIfam" id="TIGR03399"/>
    </source>
</evidence>
<evidence type="ECO:0000256" key="3">
    <source>
        <dbReference type="ARBA" id="ARBA00022598"/>
    </source>
</evidence>
<dbReference type="PANTHER" id="PTHR11096:SF0">
    <property type="entry name" value="RNA 3'-TERMINAL PHOSPHATE CYCLASE"/>
    <property type="match status" value="1"/>
</dbReference>
<feature type="domain" description="RNA 3'-terminal phosphate cyclase insert" evidence="10">
    <location>
        <begin position="184"/>
        <end position="288"/>
    </location>
</feature>
<dbReference type="OMA" id="WSPPIDY"/>
<dbReference type="NCBIfam" id="TIGR03399">
    <property type="entry name" value="RNA_3prim_cycl"/>
    <property type="match status" value="1"/>
</dbReference>
<dbReference type="EMBL" id="DAARYO010000002">
    <property type="protein sequence ID" value="HAE4476634.1"/>
    <property type="molecule type" value="Genomic_DNA"/>
</dbReference>
<dbReference type="EC" id="6.5.1.4" evidence="7 8"/>
<evidence type="ECO:0000256" key="7">
    <source>
        <dbReference type="HAMAP-Rule" id="MF_00200"/>
    </source>
</evidence>
<evidence type="ECO:0000256" key="4">
    <source>
        <dbReference type="ARBA" id="ARBA00022741"/>
    </source>
</evidence>
<dbReference type="CDD" id="cd00874">
    <property type="entry name" value="RNA_Cyclase_Class_II"/>
    <property type="match status" value="1"/>
</dbReference>
<organism evidence="13">
    <name type="scientific">Salmonella enterica subsp. enterica serovar Heidelberg</name>
    <dbReference type="NCBI Taxonomy" id="611"/>
    <lineage>
        <taxon>Bacteria</taxon>
        <taxon>Pseudomonadati</taxon>
        <taxon>Pseudomonadota</taxon>
        <taxon>Gammaproteobacteria</taxon>
        <taxon>Enterobacterales</taxon>
        <taxon>Enterobacteriaceae</taxon>
        <taxon>Salmonella</taxon>
    </lineage>
</organism>
<dbReference type="AlphaFoldDB" id="A0A265BA79"/>
<dbReference type="Proteomes" id="UP000322218">
    <property type="component" value="Chromosome"/>
</dbReference>
<dbReference type="NCBIfam" id="NF003246">
    <property type="entry name" value="PRK04204.1-2"/>
    <property type="match status" value="1"/>
</dbReference>
<evidence type="ECO:0000313" key="14">
    <source>
        <dbReference type="EMBL" id="MKI13720.1"/>
    </source>
</evidence>
<dbReference type="EMBL" id="DAAAKA010000003">
    <property type="protein sequence ID" value="HAA0832856.1"/>
    <property type="molecule type" value="Genomic_DNA"/>
</dbReference>
<dbReference type="InterPro" id="IPR037136">
    <property type="entry name" value="RNA3'_phos_cyclase_dom_sf"/>
</dbReference>
<protein>
    <recommendedName>
        <fullName evidence="7 8">RNA 3'-terminal phosphate cyclase</fullName>
        <shortName evidence="7">RNA cyclase</shortName>
        <shortName evidence="7">RNA-3'-phosphate cyclase</shortName>
        <ecNumber evidence="7 8">6.5.1.4</ecNumber>
    </recommendedName>
</protein>
<evidence type="ECO:0000256" key="1">
    <source>
        <dbReference type="ARBA" id="ARBA00009206"/>
    </source>
</evidence>
<dbReference type="GO" id="GO:0006396">
    <property type="term" value="P:RNA processing"/>
    <property type="evidence" value="ECO:0007669"/>
    <property type="project" value="UniProtKB-UniRule"/>
</dbReference>
<dbReference type="SMR" id="A0A265BA79"/>
<dbReference type="Pfam" id="PF05189">
    <property type="entry name" value="RTC_insert"/>
    <property type="match status" value="1"/>
</dbReference>
<comment type="similarity">
    <text evidence="1 7">Belongs to the RNA 3'-terminal cyclase family. Type 1 subfamily.</text>
</comment>
<dbReference type="GO" id="GO:0003963">
    <property type="term" value="F:RNA-3'-phosphate cyclase activity"/>
    <property type="evidence" value="ECO:0007669"/>
    <property type="project" value="UniProtKB-UniRule"/>
</dbReference>
<dbReference type="FunFam" id="3.65.10.20:FF:000002">
    <property type="entry name" value="GM19193"/>
    <property type="match status" value="1"/>
</dbReference>
<reference evidence="14" key="3">
    <citation type="submission" date="2018-09" db="EMBL/GenBank/DDBJ databases">
        <authorList>
            <person name="Ashton P.M."/>
            <person name="Dallman T."/>
            <person name="Nair S."/>
            <person name="De Pinna E."/>
            <person name="Peters T."/>
            <person name="Grant K."/>
        </authorList>
    </citation>
    <scope>NUCLEOTIDE SEQUENCE [LARGE SCALE GENOMIC DNA]</scope>
    <source>
        <strain evidence="11">370942</strain>
        <strain evidence="14">528468</strain>
    </source>
</reference>
<evidence type="ECO:0000313" key="16">
    <source>
        <dbReference type="Proteomes" id="UP000322218"/>
    </source>
</evidence>
<proteinExistence type="inferred from homology"/>
<feature type="active site" description="Tele-AMP-histidine intermediate" evidence="7">
    <location>
        <position position="322"/>
    </location>
</feature>
<reference evidence="13" key="2">
    <citation type="submission" date="2018-07" db="EMBL/GenBank/DDBJ databases">
        <authorList>
            <consortium name="NCBI Pathogen Detection Project"/>
        </authorList>
    </citation>
    <scope>NUCLEOTIDE SEQUENCE</scope>
    <source>
        <strain evidence="13">N13-01291</strain>
        <strain evidence="12">NVSL 4960</strain>
    </source>
</reference>
<feature type="binding site" evidence="7">
    <location>
        <position position="103"/>
    </location>
    <ligand>
        <name>ATP</name>
        <dbReference type="ChEBI" id="CHEBI:30616"/>
    </ligand>
</feature>
<dbReference type="GO" id="GO:0005524">
    <property type="term" value="F:ATP binding"/>
    <property type="evidence" value="ECO:0007669"/>
    <property type="project" value="UniProtKB-KW"/>
</dbReference>
<dbReference type="EMBL" id="CP043214">
    <property type="protein sequence ID" value="QEI77734.1"/>
    <property type="molecule type" value="Genomic_DNA"/>
</dbReference>
<dbReference type="HAMAP" id="MF_00200">
    <property type="entry name" value="RTC"/>
    <property type="match status" value="1"/>
</dbReference>
<evidence type="ECO:0000313" key="15">
    <source>
        <dbReference type="EMBL" id="QEI77734.1"/>
    </source>
</evidence>
<name>A0A265BA79_SALET</name>
<evidence type="ECO:0000256" key="5">
    <source>
        <dbReference type="ARBA" id="ARBA00022840"/>
    </source>
</evidence>
<dbReference type="Proteomes" id="UP000839931">
    <property type="component" value="Unassembled WGS sequence"/>
</dbReference>
<reference evidence="13" key="1">
    <citation type="journal article" date="2018" name="Genome Biol.">
        <title>SKESA: strategic k-mer extension for scrupulous assemblies.</title>
        <authorList>
            <person name="Souvorov A."/>
            <person name="Agarwala R."/>
            <person name="Lipman D.J."/>
        </authorList>
    </citation>
    <scope>NUCLEOTIDE SEQUENCE</scope>
    <source>
        <strain evidence="13">N13-01291</strain>
        <strain evidence="12">NVSL 4960</strain>
    </source>
</reference>
<dbReference type="Pfam" id="PF01137">
    <property type="entry name" value="RTC"/>
    <property type="match status" value="1"/>
</dbReference>
<feature type="domain" description="RNA 3'-terminal phosphate cyclase" evidence="9">
    <location>
        <begin position="12"/>
        <end position="339"/>
    </location>
</feature>
<evidence type="ECO:0000256" key="6">
    <source>
        <dbReference type="ARBA" id="ARBA00024481"/>
    </source>
</evidence>
<dbReference type="RefSeq" id="WP_000101032.1">
    <property type="nucleotide sequence ID" value="NZ_CALOZI010000003.1"/>
</dbReference>
<dbReference type="NCBIfam" id="NF003247">
    <property type="entry name" value="PRK04204.1-3"/>
    <property type="match status" value="1"/>
</dbReference>
<dbReference type="InterPro" id="IPR013792">
    <property type="entry name" value="RNA3'P_cycl/enolpyr_Trfase_a/b"/>
</dbReference>
<dbReference type="Gene3D" id="3.65.10.20">
    <property type="entry name" value="RNA 3'-terminal phosphate cyclase domain"/>
    <property type="match status" value="1"/>
</dbReference>
<evidence type="ECO:0000313" key="12">
    <source>
        <dbReference type="EMBL" id="HAA0832856.1"/>
    </source>
</evidence>
<comment type="function">
    <text evidence="7">Catalyzes the conversion of 3'-phosphate to a 2',3'-cyclic phosphodiester at the end of RNA. The mechanism of action of the enzyme occurs in 3 steps: (A) adenylation of the enzyme by ATP; (B) transfer of adenylate to an RNA-N3'P to produce RNA-N3'PP5'A; (C) and attack of the adjacent 2'-hydroxyl on the 3'-phosphorus in the diester linkage to produce the cyclic end product. The biological role of this enzyme is unknown but it is likely to function in some aspects of cellular RNA processing.</text>
</comment>
<feature type="binding site" evidence="7">
    <location>
        <begin position="297"/>
        <end position="301"/>
    </location>
    <ligand>
        <name>ATP</name>
        <dbReference type="ChEBI" id="CHEBI:30616"/>
    </ligand>
</feature>
<evidence type="ECO:0000259" key="9">
    <source>
        <dbReference type="Pfam" id="PF01137"/>
    </source>
</evidence>
<dbReference type="SUPFAM" id="SSF52913">
    <property type="entry name" value="RNA 3'-terminal phosphate cyclase, RPTC, insert domain"/>
    <property type="match status" value="1"/>
</dbReference>
<evidence type="ECO:0000313" key="11">
    <source>
        <dbReference type="EMBL" id="EBX9255797.1"/>
    </source>
</evidence>
<dbReference type="InterPro" id="IPR017770">
    <property type="entry name" value="RNA3'_term_phos_cyc_type_1"/>
</dbReference>
<evidence type="ECO:0000313" key="13">
    <source>
        <dbReference type="EMBL" id="HAE4476634.1"/>
    </source>
</evidence>
<comment type="catalytic activity">
    <reaction evidence="6 7">
        <text>a 3'-end 3'-phospho-ribonucleotide-RNA + ATP = a 3'-end 2',3'-cyclophospho-ribonucleotide-RNA + AMP + diphosphate</text>
        <dbReference type="Rhea" id="RHEA:23976"/>
        <dbReference type="Rhea" id="RHEA-COMP:10463"/>
        <dbReference type="Rhea" id="RHEA-COMP:10464"/>
        <dbReference type="ChEBI" id="CHEBI:30616"/>
        <dbReference type="ChEBI" id="CHEBI:33019"/>
        <dbReference type="ChEBI" id="CHEBI:83062"/>
        <dbReference type="ChEBI" id="CHEBI:83064"/>
        <dbReference type="ChEBI" id="CHEBI:456215"/>
        <dbReference type="EC" id="6.5.1.4"/>
    </reaction>
</comment>